<organism evidence="2 3">
    <name type="scientific">Chlorobium phaeobacteroides (strain DSM 266 / SMG 266 / 2430)</name>
    <dbReference type="NCBI Taxonomy" id="290317"/>
    <lineage>
        <taxon>Bacteria</taxon>
        <taxon>Pseudomonadati</taxon>
        <taxon>Chlorobiota</taxon>
        <taxon>Chlorobiia</taxon>
        <taxon>Chlorobiales</taxon>
        <taxon>Chlorobiaceae</taxon>
        <taxon>Chlorobium/Pelodictyon group</taxon>
        <taxon>Chlorobium</taxon>
    </lineage>
</organism>
<evidence type="ECO:0000256" key="1">
    <source>
        <dbReference type="ARBA" id="ARBA00009625"/>
    </source>
</evidence>
<dbReference type="InterPro" id="IPR005129">
    <property type="entry name" value="GTPase_ArgK"/>
</dbReference>
<dbReference type="Gene3D" id="1.10.287.130">
    <property type="match status" value="1"/>
</dbReference>
<comment type="similarity">
    <text evidence="1">Belongs to the SIMIBI class G3E GTPase family. ArgK/MeaB subfamily.</text>
</comment>
<dbReference type="NCBIfam" id="NF006958">
    <property type="entry name" value="PRK09435.1"/>
    <property type="match status" value="1"/>
</dbReference>
<dbReference type="PANTHER" id="PTHR23408">
    <property type="entry name" value="METHYLMALONYL-COA MUTASE"/>
    <property type="match status" value="1"/>
</dbReference>
<dbReference type="InterPro" id="IPR027417">
    <property type="entry name" value="P-loop_NTPase"/>
</dbReference>
<proteinExistence type="inferred from homology"/>
<dbReference type="EMBL" id="CP000492">
    <property type="protein sequence ID" value="ABL65200.1"/>
    <property type="molecule type" value="Genomic_DNA"/>
</dbReference>
<reference evidence="2 3" key="1">
    <citation type="submission" date="2006-12" db="EMBL/GenBank/DDBJ databases">
        <title>Complete sequence of Chlorobium phaeobacteroides DSM 266.</title>
        <authorList>
            <consortium name="US DOE Joint Genome Institute"/>
            <person name="Copeland A."/>
            <person name="Lucas S."/>
            <person name="Lapidus A."/>
            <person name="Barry K."/>
            <person name="Detter J.C."/>
            <person name="Glavina del Rio T."/>
            <person name="Hammon N."/>
            <person name="Israni S."/>
            <person name="Pitluck S."/>
            <person name="Goltsman E."/>
            <person name="Schmutz J."/>
            <person name="Larimer F."/>
            <person name="Land M."/>
            <person name="Hauser L."/>
            <person name="Mikhailova N."/>
            <person name="Li T."/>
            <person name="Overmann J."/>
            <person name="Bryant D.A."/>
            <person name="Richardson P."/>
        </authorList>
    </citation>
    <scope>NUCLEOTIDE SEQUENCE [LARGE SCALE GENOMIC DNA]</scope>
    <source>
        <strain evidence="2 3">DSM 266</strain>
    </source>
</reference>
<evidence type="ECO:0000313" key="2">
    <source>
        <dbReference type="EMBL" id="ABL65200.1"/>
    </source>
</evidence>
<dbReference type="NCBIfam" id="TIGR00750">
    <property type="entry name" value="lao"/>
    <property type="match status" value="1"/>
</dbReference>
<dbReference type="RefSeq" id="WP_011745024.1">
    <property type="nucleotide sequence ID" value="NC_008639.1"/>
</dbReference>
<dbReference type="KEGG" id="cph:Cpha266_1163"/>
<dbReference type="SUPFAM" id="SSF52540">
    <property type="entry name" value="P-loop containing nucleoside triphosphate hydrolases"/>
    <property type="match status" value="1"/>
</dbReference>
<keyword evidence="3" id="KW-1185">Reference proteome</keyword>
<dbReference type="STRING" id="290317.Cpha266_1163"/>
<protein>
    <submittedName>
        <fullName evidence="2">LAO/AO transport system ATPase</fullName>
    </submittedName>
</protein>
<dbReference type="AlphaFoldDB" id="A1BFM3"/>
<gene>
    <name evidence="2" type="ordered locus">Cpha266_1163</name>
</gene>
<sequence>MKSAEKISSDGNNQEPDVEKMVCGIMNGNRQMLARAITLVESQNPKHEKKAHEILDRCLEKKTSSIRIGITGSPGVGKSTFIEALGLEIINSGHRLAVLAIDPSSMQSKGSILGDKARMEKLATKKEAYIRPSASSGYLGGTSPKTHETILLCEAAGYDVIIVETVGVGQSEILVDSMTDFTLLLMLPGSGDELQGIKRGIMEIADAIAVTKTDGEQSVLAAISKAECDAALRMLPSKYPFWKREVFLTSAITATGIREVWQNINEFFAVMQKKELLRKKREQQLKNLFSAIVEDMLKKKFYLDQEVGSSLPITEQLVVTGKISPFSGASSLINIFRHPDTLR</sequence>
<dbReference type="CDD" id="cd03114">
    <property type="entry name" value="MMAA-like"/>
    <property type="match status" value="1"/>
</dbReference>
<dbReference type="Gene3D" id="1.20.5.170">
    <property type="match status" value="1"/>
</dbReference>
<dbReference type="GO" id="GO:0003924">
    <property type="term" value="F:GTPase activity"/>
    <property type="evidence" value="ECO:0007669"/>
    <property type="project" value="InterPro"/>
</dbReference>
<dbReference type="eggNOG" id="COG1703">
    <property type="taxonomic scope" value="Bacteria"/>
</dbReference>
<name>A1BFM3_CHLPD</name>
<dbReference type="OrthoDB" id="9778292at2"/>
<dbReference type="GO" id="GO:0005737">
    <property type="term" value="C:cytoplasm"/>
    <property type="evidence" value="ECO:0007669"/>
    <property type="project" value="TreeGrafter"/>
</dbReference>
<dbReference type="Proteomes" id="UP000008701">
    <property type="component" value="Chromosome"/>
</dbReference>
<dbReference type="GO" id="GO:0005525">
    <property type="term" value="F:GTP binding"/>
    <property type="evidence" value="ECO:0007669"/>
    <property type="project" value="InterPro"/>
</dbReference>
<dbReference type="Gene3D" id="3.40.50.300">
    <property type="entry name" value="P-loop containing nucleotide triphosphate hydrolases"/>
    <property type="match status" value="1"/>
</dbReference>
<dbReference type="HOGENOM" id="CLU_043725_2_2_10"/>
<dbReference type="PANTHER" id="PTHR23408:SF3">
    <property type="entry name" value="METHYLMALONIC ACIDURIA TYPE A PROTEIN, MITOCHONDRIAL"/>
    <property type="match status" value="1"/>
</dbReference>
<dbReference type="Pfam" id="PF03308">
    <property type="entry name" value="MeaB"/>
    <property type="match status" value="1"/>
</dbReference>
<accession>A1BFM3</accession>
<evidence type="ECO:0000313" key="3">
    <source>
        <dbReference type="Proteomes" id="UP000008701"/>
    </source>
</evidence>